<dbReference type="AlphaFoldDB" id="A0A6N7X014"/>
<keyword evidence="2" id="KW-0812">Transmembrane</keyword>
<sequence>MDIIKNIEIWNYLAYFFIYSFSGWIIEVAYHAFTKGKFINRGFLAGMVCPIYGFGAITIVFLLEPIKDNLFILFIGAVLICTILEYLVGFFLDRIFHKRWWDYSDVPFNLGGYVCIQFSVYWGIAGVILVRDIHFMIENLVSLIDLRMLMVLCGVSVISILVDLLASVQNVLKLNKKLALLEEMQLQIYDLSNMVGEGVSDTTLDIINRVDPVLKDFSERKNAFGEAIDKEISDIKERKDAFGSIIERELSDFKEIKTEAQLKLEELKIKRNELINSYRRGEKRIITAFPKLREDMYTESFEEFRRAIKEKLNKR</sequence>
<reference evidence="3 4" key="1">
    <citation type="submission" date="2019-08" db="EMBL/GenBank/DDBJ databases">
        <title>In-depth cultivation of the pig gut microbiome towards novel bacterial diversity and tailored functional studies.</title>
        <authorList>
            <person name="Wylensek D."/>
            <person name="Hitch T.C.A."/>
            <person name="Clavel T."/>
        </authorList>
    </citation>
    <scope>NUCLEOTIDE SEQUENCE [LARGE SCALE GENOMIC DNA]</scope>
    <source>
        <strain evidence="3 4">WCA-SAB-591-4A-A</strain>
    </source>
</reference>
<feature type="coiled-coil region" evidence="1">
    <location>
        <begin position="250"/>
        <end position="284"/>
    </location>
</feature>
<keyword evidence="2" id="KW-0472">Membrane</keyword>
<feature type="transmembrane region" description="Helical" evidence="2">
    <location>
        <begin position="42"/>
        <end position="63"/>
    </location>
</feature>
<comment type="caution">
    <text evidence="3">The sequence shown here is derived from an EMBL/GenBank/DDBJ whole genome shotgun (WGS) entry which is preliminary data.</text>
</comment>
<feature type="transmembrane region" description="Helical" evidence="2">
    <location>
        <begin position="12"/>
        <end position="30"/>
    </location>
</feature>
<dbReference type="InterPro" id="IPR010540">
    <property type="entry name" value="CmpB_TMEM229"/>
</dbReference>
<keyword evidence="4" id="KW-1185">Reference proteome</keyword>
<keyword evidence="2" id="KW-1133">Transmembrane helix</keyword>
<proteinExistence type="predicted"/>
<gene>
    <name evidence="3" type="ORF">FYJ71_04780</name>
</gene>
<evidence type="ECO:0008006" key="5">
    <source>
        <dbReference type="Google" id="ProtNLM"/>
    </source>
</evidence>
<protein>
    <recommendedName>
        <fullName evidence="5">ABC-transporter type IV</fullName>
    </recommendedName>
</protein>
<accession>A0A6N7X014</accession>
<evidence type="ECO:0000256" key="1">
    <source>
        <dbReference type="SAM" id="Coils"/>
    </source>
</evidence>
<organism evidence="3 4">
    <name type="scientific">Peptostreptococcus porci</name>
    <dbReference type="NCBI Taxonomy" id="2652282"/>
    <lineage>
        <taxon>Bacteria</taxon>
        <taxon>Bacillati</taxon>
        <taxon>Bacillota</taxon>
        <taxon>Clostridia</taxon>
        <taxon>Peptostreptococcales</taxon>
        <taxon>Peptostreptococcaceae</taxon>
        <taxon>Peptostreptococcus</taxon>
    </lineage>
</organism>
<dbReference type="Proteomes" id="UP000440713">
    <property type="component" value="Unassembled WGS sequence"/>
</dbReference>
<feature type="transmembrane region" description="Helical" evidence="2">
    <location>
        <begin position="69"/>
        <end position="89"/>
    </location>
</feature>
<dbReference type="Pfam" id="PF06541">
    <property type="entry name" value="ABC_trans_CmpB"/>
    <property type="match status" value="1"/>
</dbReference>
<dbReference type="EMBL" id="VUNE01000002">
    <property type="protein sequence ID" value="MST62290.1"/>
    <property type="molecule type" value="Genomic_DNA"/>
</dbReference>
<name>A0A6N7X014_9FIRM</name>
<dbReference type="RefSeq" id="WP_154537684.1">
    <property type="nucleotide sequence ID" value="NZ_VUNE01000002.1"/>
</dbReference>
<feature type="transmembrane region" description="Helical" evidence="2">
    <location>
        <begin position="110"/>
        <end position="129"/>
    </location>
</feature>
<keyword evidence="1" id="KW-0175">Coiled coil</keyword>
<evidence type="ECO:0000313" key="3">
    <source>
        <dbReference type="EMBL" id="MST62290.1"/>
    </source>
</evidence>
<evidence type="ECO:0000256" key="2">
    <source>
        <dbReference type="SAM" id="Phobius"/>
    </source>
</evidence>
<evidence type="ECO:0000313" key="4">
    <source>
        <dbReference type="Proteomes" id="UP000440713"/>
    </source>
</evidence>
<feature type="transmembrane region" description="Helical" evidence="2">
    <location>
        <begin position="149"/>
        <end position="168"/>
    </location>
</feature>